<reference evidence="1 2" key="1">
    <citation type="journal article" date="2020" name="mSystems">
        <title>Defining Genomic and Predicted Metabolic Features of the Acetobacterium Genus.</title>
        <authorList>
            <person name="Ross D.E."/>
            <person name="Marshall C.W."/>
            <person name="Gulliver D."/>
            <person name="May H.D."/>
            <person name="Norman R.S."/>
        </authorList>
    </citation>
    <scope>NUCLEOTIDE SEQUENCE [LARGE SCALE GENOMIC DNA]</scope>
    <source>
        <strain evidence="1 2">DSM 4132</strain>
    </source>
</reference>
<sequence>MKKVVYFDEGSVTDYMQIVQKGNLSQTIELLSETQKSAEADLSVDVKLNPFASIFTTLAGFSASVGGKVNLSAAANTDKLAKTILQNTVLSDFLEVCKEDENSIEKFESYHLTEPAGSLTEMLKFSVYTHMMNGSTRISTNDNIELSIEKFDETIKLAKGYFEYIGIKDDRKAVFRFNLDALRNNYRSSDLTTMNLSIYAIQVGSITDKELDFKNNSNITDQKRFFYEKIEDTTCTYPVYELYDVLLAGVE</sequence>
<evidence type="ECO:0000313" key="1">
    <source>
        <dbReference type="EMBL" id="MBC3901672.1"/>
    </source>
</evidence>
<accession>A0ABR6Z3U9</accession>
<proteinExistence type="predicted"/>
<evidence type="ECO:0000313" key="2">
    <source>
        <dbReference type="Proteomes" id="UP000622405"/>
    </source>
</evidence>
<organism evidence="1 2">
    <name type="scientific">Acetobacterium malicum</name>
    <dbReference type="NCBI Taxonomy" id="52692"/>
    <lineage>
        <taxon>Bacteria</taxon>
        <taxon>Bacillati</taxon>
        <taxon>Bacillota</taxon>
        <taxon>Clostridia</taxon>
        <taxon>Eubacteriales</taxon>
        <taxon>Eubacteriaceae</taxon>
        <taxon>Acetobacterium</taxon>
    </lineage>
</organism>
<comment type="caution">
    <text evidence="1">The sequence shown here is derived from an EMBL/GenBank/DDBJ whole genome shotgun (WGS) entry which is preliminary data.</text>
</comment>
<dbReference type="EMBL" id="WJBE01000041">
    <property type="protein sequence ID" value="MBC3901672.1"/>
    <property type="molecule type" value="Genomic_DNA"/>
</dbReference>
<dbReference type="Pfam" id="PF19952">
    <property type="entry name" value="DUF6414"/>
    <property type="match status" value="1"/>
</dbReference>
<dbReference type="Proteomes" id="UP000622405">
    <property type="component" value="Unassembled WGS sequence"/>
</dbReference>
<gene>
    <name evidence="1" type="ORF">GH811_18940</name>
</gene>
<keyword evidence="2" id="KW-1185">Reference proteome</keyword>
<name>A0ABR6Z3U9_9FIRM</name>
<protein>
    <submittedName>
        <fullName evidence="1">Uncharacterized protein</fullName>
    </submittedName>
</protein>
<dbReference type="RefSeq" id="WP_186895688.1">
    <property type="nucleotide sequence ID" value="NZ_WJBE01000041.1"/>
</dbReference>
<dbReference type="InterPro" id="IPR045633">
    <property type="entry name" value="DUF6414"/>
</dbReference>